<evidence type="ECO:0000256" key="1">
    <source>
        <dbReference type="ARBA" id="ARBA00004123"/>
    </source>
</evidence>
<evidence type="ECO:0000256" key="6">
    <source>
        <dbReference type="ARBA" id="ARBA00023242"/>
    </source>
</evidence>
<protein>
    <recommendedName>
        <fullName evidence="7">Zn(2)-C6 fungal-type domain-containing protein</fullName>
    </recommendedName>
</protein>
<keyword evidence="5" id="KW-0804">Transcription</keyword>
<dbReference type="SUPFAM" id="SSF57701">
    <property type="entry name" value="Zn2/Cys6 DNA-binding domain"/>
    <property type="match status" value="1"/>
</dbReference>
<accession>A0A5N6ZAR0</accession>
<dbReference type="EMBL" id="ML739106">
    <property type="protein sequence ID" value="KAE8353150.1"/>
    <property type="molecule type" value="Genomic_DNA"/>
</dbReference>
<proteinExistence type="predicted"/>
<evidence type="ECO:0000256" key="3">
    <source>
        <dbReference type="ARBA" id="ARBA00023015"/>
    </source>
</evidence>
<dbReference type="GO" id="GO:0003677">
    <property type="term" value="F:DNA binding"/>
    <property type="evidence" value="ECO:0007669"/>
    <property type="project" value="UniProtKB-KW"/>
</dbReference>
<dbReference type="CDD" id="cd00067">
    <property type="entry name" value="GAL4"/>
    <property type="match status" value="1"/>
</dbReference>
<dbReference type="InterPro" id="IPR036864">
    <property type="entry name" value="Zn2-C6_fun-type_DNA-bd_sf"/>
</dbReference>
<dbReference type="AlphaFoldDB" id="A0A5N6ZAR0"/>
<name>A0A5N6ZAR0_9EURO</name>
<dbReference type="OrthoDB" id="10261408at2759"/>
<comment type="subcellular location">
    <subcellularLocation>
        <location evidence="1">Nucleus</location>
    </subcellularLocation>
</comment>
<keyword evidence="4" id="KW-0238">DNA-binding</keyword>
<sequence>MASTKAAKASRITTACNACRFRKQKVQPVCTQCLQHNRRCDWPEQLKRGPAKGYIESLEHRLHETENVLLQVLSRISDAQLSASIAQNKQQHRSRHSNGDSLYCPFPRLGKRGAEYWKEFPLDTAHRIREWQYDCLSHVNQSLGPSTPSIPDMDTPEFTEGMILESNDQRELSECSPSNISRPDMYANRQDETGISLSPQSTSPLARHVAIGPGETQLTKTVRTVQTDTELDLAEGLSSIPQEPNFWSGAPSIDFQQQFLW</sequence>
<dbReference type="SMART" id="SM00066">
    <property type="entry name" value="GAL4"/>
    <property type="match status" value="1"/>
</dbReference>
<evidence type="ECO:0000313" key="9">
    <source>
        <dbReference type="Proteomes" id="UP000327118"/>
    </source>
</evidence>
<reference evidence="9" key="1">
    <citation type="submission" date="2019-04" db="EMBL/GenBank/DDBJ databases">
        <title>Friends and foes A comparative genomics studyof 23 Aspergillus species from section Flavi.</title>
        <authorList>
            <consortium name="DOE Joint Genome Institute"/>
            <person name="Kjaerbolling I."/>
            <person name="Vesth T."/>
            <person name="Frisvad J.C."/>
            <person name="Nybo J.L."/>
            <person name="Theobald S."/>
            <person name="Kildgaard S."/>
            <person name="Isbrandt T."/>
            <person name="Kuo A."/>
            <person name="Sato A."/>
            <person name="Lyhne E.K."/>
            <person name="Kogle M.E."/>
            <person name="Wiebenga A."/>
            <person name="Kun R.S."/>
            <person name="Lubbers R.J."/>
            <person name="Makela M.R."/>
            <person name="Barry K."/>
            <person name="Chovatia M."/>
            <person name="Clum A."/>
            <person name="Daum C."/>
            <person name="Haridas S."/>
            <person name="He G."/>
            <person name="LaButti K."/>
            <person name="Lipzen A."/>
            <person name="Mondo S."/>
            <person name="Riley R."/>
            <person name="Salamov A."/>
            <person name="Simmons B.A."/>
            <person name="Magnuson J.K."/>
            <person name="Henrissat B."/>
            <person name="Mortensen U.H."/>
            <person name="Larsen T.O."/>
            <person name="Devries R.P."/>
            <person name="Grigoriev I.V."/>
            <person name="Machida M."/>
            <person name="Baker S.E."/>
            <person name="Andersen M.R."/>
        </authorList>
    </citation>
    <scope>NUCLEOTIDE SEQUENCE [LARGE SCALE GENOMIC DNA]</scope>
    <source>
        <strain evidence="9">CBS 553.77</strain>
    </source>
</reference>
<dbReference type="GO" id="GO:0009893">
    <property type="term" value="P:positive regulation of metabolic process"/>
    <property type="evidence" value="ECO:0007669"/>
    <property type="project" value="UniProtKB-ARBA"/>
</dbReference>
<dbReference type="InterPro" id="IPR050987">
    <property type="entry name" value="AtrR-like"/>
</dbReference>
<gene>
    <name evidence="8" type="ORF">BDV28DRAFT_157257</name>
</gene>
<dbReference type="GO" id="GO:0005634">
    <property type="term" value="C:nucleus"/>
    <property type="evidence" value="ECO:0007669"/>
    <property type="project" value="UniProtKB-SubCell"/>
</dbReference>
<dbReference type="Proteomes" id="UP000327118">
    <property type="component" value="Unassembled WGS sequence"/>
</dbReference>
<organism evidence="8 9">
    <name type="scientific">Aspergillus coremiiformis</name>
    <dbReference type="NCBI Taxonomy" id="138285"/>
    <lineage>
        <taxon>Eukaryota</taxon>
        <taxon>Fungi</taxon>
        <taxon>Dikarya</taxon>
        <taxon>Ascomycota</taxon>
        <taxon>Pezizomycotina</taxon>
        <taxon>Eurotiomycetes</taxon>
        <taxon>Eurotiomycetidae</taxon>
        <taxon>Eurotiales</taxon>
        <taxon>Aspergillaceae</taxon>
        <taxon>Aspergillus</taxon>
        <taxon>Aspergillus subgen. Circumdati</taxon>
    </lineage>
</organism>
<dbReference type="GO" id="GO:0008270">
    <property type="term" value="F:zinc ion binding"/>
    <property type="evidence" value="ECO:0007669"/>
    <property type="project" value="InterPro"/>
</dbReference>
<keyword evidence="2" id="KW-0479">Metal-binding</keyword>
<evidence type="ECO:0000256" key="4">
    <source>
        <dbReference type="ARBA" id="ARBA00023125"/>
    </source>
</evidence>
<evidence type="ECO:0000259" key="7">
    <source>
        <dbReference type="SMART" id="SM00066"/>
    </source>
</evidence>
<dbReference type="InterPro" id="IPR001138">
    <property type="entry name" value="Zn2Cys6_DnaBD"/>
</dbReference>
<dbReference type="PANTHER" id="PTHR46910">
    <property type="entry name" value="TRANSCRIPTION FACTOR PDR1"/>
    <property type="match status" value="1"/>
</dbReference>
<keyword evidence="3" id="KW-0805">Transcription regulation</keyword>
<dbReference type="PANTHER" id="PTHR46910:SF3">
    <property type="entry name" value="HALOTOLERANCE PROTEIN 9-RELATED"/>
    <property type="match status" value="1"/>
</dbReference>
<evidence type="ECO:0000256" key="5">
    <source>
        <dbReference type="ARBA" id="ARBA00023163"/>
    </source>
</evidence>
<keyword evidence="9" id="KW-1185">Reference proteome</keyword>
<evidence type="ECO:0000256" key="2">
    <source>
        <dbReference type="ARBA" id="ARBA00022723"/>
    </source>
</evidence>
<dbReference type="GO" id="GO:0000981">
    <property type="term" value="F:DNA-binding transcription factor activity, RNA polymerase II-specific"/>
    <property type="evidence" value="ECO:0007669"/>
    <property type="project" value="InterPro"/>
</dbReference>
<evidence type="ECO:0000313" key="8">
    <source>
        <dbReference type="EMBL" id="KAE8353150.1"/>
    </source>
</evidence>
<feature type="domain" description="Zn(2)-C6 fungal-type" evidence="7">
    <location>
        <begin position="10"/>
        <end position="51"/>
    </location>
</feature>
<dbReference type="Gene3D" id="4.10.240.10">
    <property type="entry name" value="Zn(2)-C6 fungal-type DNA-binding domain"/>
    <property type="match status" value="1"/>
</dbReference>
<keyword evidence="6" id="KW-0539">Nucleus</keyword>